<dbReference type="Proteomes" id="UP000095286">
    <property type="component" value="Unplaced"/>
</dbReference>
<sequence length="865" mass="98557">MKMNHLRLGSILRHQACSINTQLVRSNATATPVKTGNDRANSARTPSSNFAKTGSNSGRWTKKTFGERGKQDYTRIGLGTQKESQFERARKQLIQKHSEEFTLESQSIFNVLEKVEYYNSCWKQDIESAISFIKDPKFDGKLLSDRQCAVVLKMTGEMNSQLNHEVRNTFTDQLFNLLESKKANLGVQSFNAWLKAKYDNGCSVDIVKFYETLAKKEIEPNVETFENISLNHGRNGDANGIIQLIQTMKEYEMGASTKIISSLVYAFASTNQIEKAKTIMGSFESKKNIINFNELTLSFIKGIAFSGKFDLLQKCIIELGKELDLTQAENTALLFEPLYLFARSSNNTEQVEKIQELIPKTLTAASSQYDIAIGNFYSKILHILNGNNIKLAITLFKSLPESFKFQAQKVVNIVFDRKVKSNADVNEILEDANLMRLGGINQIPLLFAVQEARSGNSSRFYQLFAAFKKSPEYPPFKDRFFVKNIEVGMMLTELHNIKIFDNQVTKFTDIYVLLEQTEQNTTMYGSFEIDMFKKIQENMIQKYLVHDKPFFDRFSALVQKETNLSPEHMKSLFIKNYGISFEESIKSNDLEKAFDTSIKIGDINDKAFGHLDLLVASFKARDIQLFQKVIDQSKKMNSEFSVNIDIAVAFMELGKYELADKTLSQIPYLRISPKKLAFIVTREKRKGNVDVLKHLLRLVYQKRWVESVQLNEMAMSIVNMYVAIVLAIALGVVVAGHDSLYESAYAGIDTNDYQGYFNENDGKWNVNNYYNPYHNFHSHGQQAAHDPFFGLGNFNINDFYAMKYFKFSGYSEESADKLCTEMKYLVDGSTYLTYYCKYINGSIVGPDAPKYPIVSDANVPTPKST</sequence>
<proteinExistence type="predicted"/>
<organism evidence="1 2">
    <name type="scientific">Rhabditophanes sp. KR3021</name>
    <dbReference type="NCBI Taxonomy" id="114890"/>
    <lineage>
        <taxon>Eukaryota</taxon>
        <taxon>Metazoa</taxon>
        <taxon>Ecdysozoa</taxon>
        <taxon>Nematoda</taxon>
        <taxon>Chromadorea</taxon>
        <taxon>Rhabditida</taxon>
        <taxon>Tylenchina</taxon>
        <taxon>Panagrolaimomorpha</taxon>
        <taxon>Strongyloidoidea</taxon>
        <taxon>Alloionematidae</taxon>
        <taxon>Rhabditophanes</taxon>
    </lineage>
</organism>
<evidence type="ECO:0000313" key="1">
    <source>
        <dbReference type="Proteomes" id="UP000095286"/>
    </source>
</evidence>
<protein>
    <submittedName>
        <fullName evidence="2">PPR_long domain-containing protein</fullName>
    </submittedName>
</protein>
<name>A0AC35UD29_9BILA</name>
<evidence type="ECO:0000313" key="2">
    <source>
        <dbReference type="WBParaSite" id="RSKR_0001000300.1"/>
    </source>
</evidence>
<dbReference type="WBParaSite" id="RSKR_0001000300.1">
    <property type="protein sequence ID" value="RSKR_0001000300.1"/>
    <property type="gene ID" value="RSKR_0001000300"/>
</dbReference>
<reference evidence="2" key="1">
    <citation type="submission" date="2016-11" db="UniProtKB">
        <authorList>
            <consortium name="WormBaseParasite"/>
        </authorList>
    </citation>
    <scope>IDENTIFICATION</scope>
    <source>
        <strain evidence="2">KR3021</strain>
    </source>
</reference>
<accession>A0AC35UD29</accession>